<gene>
    <name evidence="2" type="ORF">C3731_04080</name>
</gene>
<sequence>MKKYLLGALFVVLATPSFACTAEEVQAKAMEVATKMQEVAASNPQKAQEIAQKMSGAQTQATSDLAGACKVYDDLLADLNS</sequence>
<dbReference type="AlphaFoldDB" id="A0A2S7J3F8"/>
<dbReference type="EMBL" id="PTRC01000008">
    <property type="protein sequence ID" value="PQA74793.1"/>
    <property type="molecule type" value="Genomic_DNA"/>
</dbReference>
<dbReference type="Proteomes" id="UP000238493">
    <property type="component" value="Unassembled WGS sequence"/>
</dbReference>
<feature type="chain" id="PRO_5015776821" evidence="1">
    <location>
        <begin position="20"/>
        <end position="81"/>
    </location>
</feature>
<organism evidence="2 3">
    <name type="scientific">Brucella oryzae</name>
    <dbReference type="NCBI Taxonomy" id="335286"/>
    <lineage>
        <taxon>Bacteria</taxon>
        <taxon>Pseudomonadati</taxon>
        <taxon>Pseudomonadota</taxon>
        <taxon>Alphaproteobacteria</taxon>
        <taxon>Hyphomicrobiales</taxon>
        <taxon>Brucellaceae</taxon>
        <taxon>Brucella/Ochrobactrum group</taxon>
        <taxon>Brucella</taxon>
    </lineage>
</organism>
<accession>A0A2S7J3F8</accession>
<keyword evidence="1" id="KW-0732">Signal</keyword>
<proteinExistence type="predicted"/>
<evidence type="ECO:0000256" key="1">
    <source>
        <dbReference type="SAM" id="SignalP"/>
    </source>
</evidence>
<evidence type="ECO:0000313" key="3">
    <source>
        <dbReference type="Proteomes" id="UP000238493"/>
    </source>
</evidence>
<comment type="caution">
    <text evidence="2">The sequence shown here is derived from an EMBL/GenBank/DDBJ whole genome shotgun (WGS) entry which is preliminary data.</text>
</comment>
<dbReference type="RefSeq" id="WP_104754438.1">
    <property type="nucleotide sequence ID" value="NZ_JBHEEO010000009.1"/>
</dbReference>
<keyword evidence="3" id="KW-1185">Reference proteome</keyword>
<dbReference type="OrthoDB" id="9809419at2"/>
<feature type="signal peptide" evidence="1">
    <location>
        <begin position="1"/>
        <end position="19"/>
    </location>
</feature>
<evidence type="ECO:0000313" key="2">
    <source>
        <dbReference type="EMBL" id="PQA74793.1"/>
    </source>
</evidence>
<reference evidence="2 3" key="1">
    <citation type="submission" date="2018-02" db="EMBL/GenBank/DDBJ databases">
        <title>Draft genome sequence of Ochrobactrum oryzae found in Brazil.</title>
        <authorList>
            <person name="Cerdeira L."/>
            <person name="Andrade F."/>
            <person name="Zacariotto T."/>
            <person name="Barbosa B."/>
            <person name="Santos S."/>
            <person name="Cassetari V."/>
            <person name="Lincopan N."/>
        </authorList>
    </citation>
    <scope>NUCLEOTIDE SEQUENCE [LARGE SCALE GENOMIC DNA]</scope>
    <source>
        <strain evidence="2 3">OA447</strain>
    </source>
</reference>
<name>A0A2S7J3F8_9HYPH</name>
<protein>
    <submittedName>
        <fullName evidence="2">Uncharacterized protein</fullName>
    </submittedName>
</protein>